<accession>A0A644UVR6</accession>
<keyword evidence="1" id="KW-1133">Transmembrane helix</keyword>
<feature type="transmembrane region" description="Helical" evidence="1">
    <location>
        <begin position="47"/>
        <end position="70"/>
    </location>
</feature>
<dbReference type="AlphaFoldDB" id="A0A644UVR6"/>
<feature type="transmembrane region" description="Helical" evidence="1">
    <location>
        <begin position="235"/>
        <end position="253"/>
    </location>
</feature>
<sequence>MDIVEIFKDAFVYPTKNMKTFAIIGILVVLGNFSDAFDYGLLNGGTFIVGIIFTILFIAISLLILPGYFLSVIRRTVNDSNDLPSLSLVKNIIDSLKLLIMGIVYMIPIAIILLVSAFALNIFGLINRVLFYVNNYGADYANYMPDDLLISFGTGILIMGIILLILGVLYSIIIFIAQSRLAKYDSLKSSFQIREIFNDISKIGWGNYIIWLVLLAIIVVIFAIIYATISVLGVIFFIIAAFFINTYLQIFIARNTGLIYKKALE</sequence>
<feature type="transmembrane region" description="Helical" evidence="1">
    <location>
        <begin position="21"/>
        <end position="41"/>
    </location>
</feature>
<dbReference type="InterPro" id="IPR025098">
    <property type="entry name" value="DUF4013"/>
</dbReference>
<feature type="transmembrane region" description="Helical" evidence="1">
    <location>
        <begin position="149"/>
        <end position="177"/>
    </location>
</feature>
<dbReference type="EMBL" id="VSSQ01000169">
    <property type="protein sequence ID" value="MPL82941.1"/>
    <property type="molecule type" value="Genomic_DNA"/>
</dbReference>
<feature type="transmembrane region" description="Helical" evidence="1">
    <location>
        <begin position="98"/>
        <end position="126"/>
    </location>
</feature>
<gene>
    <name evidence="2" type="ORF">SDC9_28891</name>
</gene>
<proteinExistence type="predicted"/>
<comment type="caution">
    <text evidence="2">The sequence shown here is derived from an EMBL/GenBank/DDBJ whole genome shotgun (WGS) entry which is preliminary data.</text>
</comment>
<evidence type="ECO:0000313" key="2">
    <source>
        <dbReference type="EMBL" id="MPL82941.1"/>
    </source>
</evidence>
<reference evidence="2" key="1">
    <citation type="submission" date="2019-08" db="EMBL/GenBank/DDBJ databases">
        <authorList>
            <person name="Kucharzyk K."/>
            <person name="Murdoch R.W."/>
            <person name="Higgins S."/>
            <person name="Loffler F."/>
        </authorList>
    </citation>
    <scope>NUCLEOTIDE SEQUENCE</scope>
</reference>
<name>A0A644UVR6_9ZZZZ</name>
<protein>
    <recommendedName>
        <fullName evidence="3">Glycerophosphoryl diester phosphodiesterase membrane domain-containing protein</fullName>
    </recommendedName>
</protein>
<feature type="transmembrane region" description="Helical" evidence="1">
    <location>
        <begin position="208"/>
        <end position="229"/>
    </location>
</feature>
<evidence type="ECO:0008006" key="3">
    <source>
        <dbReference type="Google" id="ProtNLM"/>
    </source>
</evidence>
<keyword evidence="1" id="KW-0812">Transmembrane</keyword>
<dbReference type="Pfam" id="PF13197">
    <property type="entry name" value="DUF4013"/>
    <property type="match status" value="1"/>
</dbReference>
<organism evidence="2">
    <name type="scientific">bioreactor metagenome</name>
    <dbReference type="NCBI Taxonomy" id="1076179"/>
    <lineage>
        <taxon>unclassified sequences</taxon>
        <taxon>metagenomes</taxon>
        <taxon>ecological metagenomes</taxon>
    </lineage>
</organism>
<keyword evidence="1" id="KW-0472">Membrane</keyword>
<evidence type="ECO:0000256" key="1">
    <source>
        <dbReference type="SAM" id="Phobius"/>
    </source>
</evidence>